<sequence length="62" mass="7144">MKIKQNHIMKFFWIAILLIICLSAYSQTTKLSIQMDNVTVREVLKTIEAHGKFVSSISKCEN</sequence>
<name>A0A5J4RK06_9ZZZZ</name>
<reference evidence="1" key="1">
    <citation type="submission" date="2019-03" db="EMBL/GenBank/DDBJ databases">
        <title>Single cell metagenomics reveals metabolic interactions within the superorganism composed of flagellate Streblomastix strix and complex community of Bacteroidetes bacteria on its surface.</title>
        <authorList>
            <person name="Treitli S.C."/>
            <person name="Kolisko M."/>
            <person name="Husnik F."/>
            <person name="Keeling P."/>
            <person name="Hampl V."/>
        </authorList>
    </citation>
    <scope>NUCLEOTIDE SEQUENCE</scope>
    <source>
        <strain evidence="1">STM</strain>
    </source>
</reference>
<comment type="caution">
    <text evidence="1">The sequence shown here is derived from an EMBL/GenBank/DDBJ whole genome shotgun (WGS) entry which is preliminary data.</text>
</comment>
<dbReference type="AlphaFoldDB" id="A0A5J4RK06"/>
<protein>
    <submittedName>
        <fullName evidence="1">Uncharacterized protein</fullName>
    </submittedName>
</protein>
<dbReference type="EMBL" id="SNRY01001055">
    <property type="protein sequence ID" value="KAA6333922.1"/>
    <property type="molecule type" value="Genomic_DNA"/>
</dbReference>
<organism evidence="1">
    <name type="scientific">termite gut metagenome</name>
    <dbReference type="NCBI Taxonomy" id="433724"/>
    <lineage>
        <taxon>unclassified sequences</taxon>
        <taxon>metagenomes</taxon>
        <taxon>organismal metagenomes</taxon>
    </lineage>
</organism>
<accession>A0A5J4RK06</accession>
<evidence type="ECO:0000313" key="1">
    <source>
        <dbReference type="EMBL" id="KAA6333922.1"/>
    </source>
</evidence>
<proteinExistence type="predicted"/>
<gene>
    <name evidence="1" type="ORF">EZS27_017713</name>
</gene>